<organism evidence="1 2">
    <name type="scientific">Bacillus phage vB_BmeM-Goe8</name>
    <dbReference type="NCBI Taxonomy" id="2593638"/>
    <lineage>
        <taxon>Viruses</taxon>
        <taxon>Duplodnaviria</taxon>
        <taxon>Heunggongvirae</taxon>
        <taxon>Uroviricota</taxon>
        <taxon>Caudoviricetes</taxon>
        <taxon>Herelleviridae</taxon>
        <taxon>Bastillevirinae</taxon>
        <taxon>Goettingenvirus</taxon>
        <taxon>Goettingenvirus goe8</taxon>
    </lineage>
</organism>
<gene>
    <name evidence="1" type="ORF">Goe8_c01800</name>
</gene>
<accession>A0A516KMY8</accession>
<evidence type="ECO:0000313" key="2">
    <source>
        <dbReference type="Proteomes" id="UP000317800"/>
    </source>
</evidence>
<keyword evidence="2" id="KW-1185">Reference proteome</keyword>
<protein>
    <submittedName>
        <fullName evidence="1">Uncharacterized protein</fullName>
    </submittedName>
</protein>
<sequence length="96" mass="11272">MSKMTLKQMQNEVLRLNYLANKMYRGKYVRLPLCIVVNNEKCVGSTVCRVSTVDLQEKSVEFTYGYEDGPEDVLWECLPIEVFERYVQDIIPKEEN</sequence>
<name>A0A516KMY8_9CAUD</name>
<reference evidence="1 2" key="1">
    <citation type="submission" date="2019-06" db="EMBL/GenBank/DDBJ databases">
        <authorList>
            <person name="Hertel R."/>
        </authorList>
    </citation>
    <scope>NUCLEOTIDE SEQUENCE [LARGE SCALE GENOMIC DNA]</scope>
</reference>
<dbReference type="EMBL" id="MN043729">
    <property type="protein sequence ID" value="QDP42953.1"/>
    <property type="molecule type" value="Genomic_DNA"/>
</dbReference>
<dbReference type="Proteomes" id="UP000317800">
    <property type="component" value="Segment"/>
</dbReference>
<evidence type="ECO:0000313" key="1">
    <source>
        <dbReference type="EMBL" id="QDP42953.1"/>
    </source>
</evidence>
<proteinExistence type="predicted"/>